<reference evidence="1 2" key="1">
    <citation type="submission" date="2018-11" db="EMBL/GenBank/DDBJ databases">
        <authorList>
            <consortium name="Pathogen Informatics"/>
        </authorList>
    </citation>
    <scope>NUCLEOTIDE SEQUENCE [LARGE SCALE GENOMIC DNA]</scope>
</reference>
<keyword evidence="2" id="KW-1185">Reference proteome</keyword>
<dbReference type="WBParaSite" id="HPBE_0000964001-mRNA-1">
    <property type="protein sequence ID" value="HPBE_0000964001-mRNA-1"/>
    <property type="gene ID" value="HPBE_0000964001"/>
</dbReference>
<sequence length="201" mass="22509">MAEIGNPLYIAVRHPLSPPHYDDALIHEKPKPGALKIRPPAETKMRPTFDPNYQTLAGLNNDEVFQPKAGGGGEGGAIGGKLNIRPPAEARKVATFDPNYQTLAGLNNEDVFKPKVNTTLLFLRKTNPAMPRNRFGILGECEKVDERWEAVKTAICQGTEVMVGHKLGKRKEQWIREGIRKLMDEKKRVGQEKRVSRHLLN</sequence>
<dbReference type="EMBL" id="UZAH01026501">
    <property type="protein sequence ID" value="VDO81646.1"/>
    <property type="molecule type" value="Genomic_DNA"/>
</dbReference>
<dbReference type="PANTHER" id="PTHR21592:SF32">
    <property type="entry name" value="CHROMOSOME UNDETERMINED SCAFFOLD_25, WHOLE GENOME SHOTGUN SEQUENCE"/>
    <property type="match status" value="1"/>
</dbReference>
<dbReference type="AlphaFoldDB" id="A0A3P7Y2E3"/>
<gene>
    <name evidence="1" type="ORF">HPBE_LOCUS9641</name>
</gene>
<name>A0A3P7Y2E3_HELPZ</name>
<dbReference type="PANTHER" id="PTHR21592">
    <property type="entry name" value="CHROMOSOME UNDETERMINED SCAFFOLD_25, WHOLE GENOME SHOTGUN SEQUENCE"/>
    <property type="match status" value="1"/>
</dbReference>
<reference evidence="3" key="2">
    <citation type="submission" date="2019-09" db="UniProtKB">
        <authorList>
            <consortium name="WormBaseParasite"/>
        </authorList>
    </citation>
    <scope>IDENTIFICATION</scope>
</reference>
<evidence type="ECO:0000313" key="2">
    <source>
        <dbReference type="Proteomes" id="UP000050761"/>
    </source>
</evidence>
<evidence type="ECO:0000313" key="3">
    <source>
        <dbReference type="WBParaSite" id="HPBE_0000964001-mRNA-1"/>
    </source>
</evidence>
<dbReference type="InterPro" id="IPR004296">
    <property type="entry name" value="DUF236"/>
</dbReference>
<dbReference type="Pfam" id="PF03057">
    <property type="entry name" value="DUF236"/>
    <property type="match status" value="2"/>
</dbReference>
<organism evidence="1">
    <name type="scientific">Heligmosomoides polygyrus</name>
    <name type="common">Parasitic roundworm</name>
    <dbReference type="NCBI Taxonomy" id="6339"/>
    <lineage>
        <taxon>Eukaryota</taxon>
        <taxon>Metazoa</taxon>
        <taxon>Ecdysozoa</taxon>
        <taxon>Nematoda</taxon>
        <taxon>Chromadorea</taxon>
        <taxon>Rhabditida</taxon>
        <taxon>Rhabditina</taxon>
        <taxon>Rhabditomorpha</taxon>
        <taxon>Strongyloidea</taxon>
        <taxon>Heligmosomidae</taxon>
        <taxon>Heligmosomoides</taxon>
    </lineage>
</organism>
<protein>
    <submittedName>
        <fullName evidence="3">Mediator complex subunit 19</fullName>
    </submittedName>
</protein>
<dbReference type="OrthoDB" id="5875811at2759"/>
<accession>A0A3P7Y2E3</accession>
<proteinExistence type="predicted"/>
<dbReference type="Proteomes" id="UP000050761">
    <property type="component" value="Unassembled WGS sequence"/>
</dbReference>
<evidence type="ECO:0000313" key="1">
    <source>
        <dbReference type="EMBL" id="VDO81646.1"/>
    </source>
</evidence>